<protein>
    <recommendedName>
        <fullName evidence="4 8">Sucrose-6-phosphate hydrolase</fullName>
        <ecNumber evidence="3 8">3.2.1.26</ecNumber>
    </recommendedName>
    <alternativeName>
        <fullName evidence="7 9">Invertase</fullName>
    </alternativeName>
</protein>
<evidence type="ECO:0000259" key="11">
    <source>
        <dbReference type="Pfam" id="PF08244"/>
    </source>
</evidence>
<comment type="similarity">
    <text evidence="2 8">Belongs to the glycosyl hydrolase 32 family.</text>
</comment>
<dbReference type="InterPro" id="IPR001362">
    <property type="entry name" value="Glyco_hydro_32"/>
</dbReference>
<keyword evidence="6 8" id="KW-0326">Glycosidase</keyword>
<dbReference type="PATRIC" id="fig|1121865.3.peg.463"/>
<sequence length="466" mass="53538">MLDGKVKDSKYPVGFHITPLAGLLNDPNGLVKYEGIYHVFYQLNPADTIHKNKHWGHIYSEDLITWHRAPIALAPDAWYDKDGVYSGSAIIIENQLHLYYTGNVIDEAGEKHSYQCLAVSNDGFTFEKKGPIFEHPKGFTRHVRDPKVWYDEKEACYYLVLGAQRENLTGTTLLYRSKDAIVWESMGDLITDTSKLSQIGYMWECPDLIVQKDQALFIYSPQGIEATGDNYQNIYQTVYLTGDFQENHFTPNMDMREVDWGFEYYAPQSFYDENRVISYGWMGITQPEFESSMPTVTEGWLHCLTIPRTLHLKDNQLFQKPVEELTALRKQKQVFTVDQALNTVIHSSQLEILISQPTGLASFDLTIDENLTLSYDATDFSLKLTRLNWYTNQLEERKTQLTSALKNLQWFIDGSVSELFLNDGQSVASARFFSSFVEQKQLEVTFAAQSTQEMVVYELKPLTIEA</sequence>
<gene>
    <name evidence="12" type="ORF">I568_01069</name>
</gene>
<reference evidence="12 13" key="1">
    <citation type="submission" date="2013-03" db="EMBL/GenBank/DDBJ databases">
        <title>The Genome Sequence of Enterococcus columbae ATCC_51263 (PacBio/Illumina hybrid assembly).</title>
        <authorList>
            <consortium name="The Broad Institute Genomics Platform"/>
            <consortium name="The Broad Institute Genome Sequencing Center for Infectious Disease"/>
            <person name="Earl A."/>
            <person name="Russ C."/>
            <person name="Gilmore M."/>
            <person name="Surin D."/>
            <person name="Walker B."/>
            <person name="Young S."/>
            <person name="Zeng Q."/>
            <person name="Gargeya S."/>
            <person name="Fitzgerald M."/>
            <person name="Haas B."/>
            <person name="Abouelleil A."/>
            <person name="Allen A.W."/>
            <person name="Alvarado L."/>
            <person name="Arachchi H.M."/>
            <person name="Berlin A.M."/>
            <person name="Chapman S.B."/>
            <person name="Gainer-Dewar J."/>
            <person name="Goldberg J."/>
            <person name="Griggs A."/>
            <person name="Gujja S."/>
            <person name="Hansen M."/>
            <person name="Howarth C."/>
            <person name="Imamovic A."/>
            <person name="Ireland A."/>
            <person name="Larimer J."/>
            <person name="McCowan C."/>
            <person name="Murphy C."/>
            <person name="Pearson M."/>
            <person name="Poon T.W."/>
            <person name="Priest M."/>
            <person name="Roberts A."/>
            <person name="Saif S."/>
            <person name="Shea T."/>
            <person name="Sisk P."/>
            <person name="Sykes S."/>
            <person name="Wortman J."/>
            <person name="Nusbaum C."/>
            <person name="Birren B."/>
        </authorList>
    </citation>
    <scope>NUCLEOTIDE SEQUENCE [LARGE SCALE GENOMIC DNA]</scope>
    <source>
        <strain evidence="12 13">ATCC 51263</strain>
    </source>
</reference>
<dbReference type="Gene3D" id="2.115.10.20">
    <property type="entry name" value="Glycosyl hydrolase domain, family 43"/>
    <property type="match status" value="1"/>
</dbReference>
<keyword evidence="9" id="KW-0119">Carbohydrate metabolism</keyword>
<evidence type="ECO:0000256" key="9">
    <source>
        <dbReference type="RuleBase" id="RU365015"/>
    </source>
</evidence>
<comment type="function">
    <text evidence="9">Enables the bacterium to metabolize sucrose as a sole carbon source.</text>
</comment>
<evidence type="ECO:0000256" key="2">
    <source>
        <dbReference type="ARBA" id="ARBA00009902"/>
    </source>
</evidence>
<dbReference type="GO" id="GO:0004564">
    <property type="term" value="F:beta-fructofuranosidase activity"/>
    <property type="evidence" value="ECO:0007669"/>
    <property type="project" value="UniProtKB-EC"/>
</dbReference>
<dbReference type="Pfam" id="PF00251">
    <property type="entry name" value="Glyco_hydro_32N"/>
    <property type="match status" value="1"/>
</dbReference>
<dbReference type="InterPro" id="IPR018053">
    <property type="entry name" value="Glyco_hydro_32_AS"/>
</dbReference>
<dbReference type="eggNOG" id="COG1621">
    <property type="taxonomic scope" value="Bacteria"/>
</dbReference>
<dbReference type="STRING" id="1121865.OMW_00471"/>
<dbReference type="SMART" id="SM00640">
    <property type="entry name" value="Glyco_32"/>
    <property type="match status" value="1"/>
</dbReference>
<keyword evidence="9" id="KW-0963">Cytoplasm</keyword>
<accession>S1NFV2</accession>
<dbReference type="NCBIfam" id="TIGR01322">
    <property type="entry name" value="scrB_fam"/>
    <property type="match status" value="1"/>
</dbReference>
<evidence type="ECO:0000313" key="13">
    <source>
        <dbReference type="Proteomes" id="UP000014113"/>
    </source>
</evidence>
<dbReference type="PANTHER" id="PTHR43101">
    <property type="entry name" value="BETA-FRUCTOSIDASE"/>
    <property type="match status" value="1"/>
</dbReference>
<evidence type="ECO:0000256" key="4">
    <source>
        <dbReference type="ARBA" id="ARBA00019623"/>
    </source>
</evidence>
<dbReference type="GO" id="GO:0005737">
    <property type="term" value="C:cytoplasm"/>
    <property type="evidence" value="ECO:0007669"/>
    <property type="project" value="UniProtKB-SubCell"/>
</dbReference>
<feature type="domain" description="Glycosyl hydrolase family 32 N-terminal" evidence="10">
    <location>
        <begin position="16"/>
        <end position="321"/>
    </location>
</feature>
<keyword evidence="13" id="KW-1185">Reference proteome</keyword>
<evidence type="ECO:0000259" key="10">
    <source>
        <dbReference type="Pfam" id="PF00251"/>
    </source>
</evidence>
<dbReference type="InterPro" id="IPR013320">
    <property type="entry name" value="ConA-like_dom_sf"/>
</dbReference>
<name>S1NFV2_9ENTE</name>
<dbReference type="UniPathway" id="UPA00238"/>
<dbReference type="InterPro" id="IPR006232">
    <property type="entry name" value="Suc6P_hydrolase"/>
</dbReference>
<dbReference type="Pfam" id="PF08244">
    <property type="entry name" value="Glyco_hydro_32C"/>
    <property type="match status" value="1"/>
</dbReference>
<evidence type="ECO:0000256" key="8">
    <source>
        <dbReference type="RuleBase" id="RU362110"/>
    </source>
</evidence>
<dbReference type="SUPFAM" id="SSF49899">
    <property type="entry name" value="Concanavalin A-like lectins/glucanases"/>
    <property type="match status" value="1"/>
</dbReference>
<dbReference type="InterPro" id="IPR013148">
    <property type="entry name" value="Glyco_hydro_32_N"/>
</dbReference>
<dbReference type="EC" id="3.2.1.26" evidence="3 8"/>
<organism evidence="12 13">
    <name type="scientific">Enterococcus columbae DSM 7374 = ATCC 51263</name>
    <dbReference type="NCBI Taxonomy" id="1121865"/>
    <lineage>
        <taxon>Bacteria</taxon>
        <taxon>Bacillati</taxon>
        <taxon>Bacillota</taxon>
        <taxon>Bacilli</taxon>
        <taxon>Lactobacillales</taxon>
        <taxon>Enterococcaceae</taxon>
        <taxon>Enterococcus</taxon>
    </lineage>
</organism>
<evidence type="ECO:0000256" key="3">
    <source>
        <dbReference type="ARBA" id="ARBA00012758"/>
    </source>
</evidence>
<comment type="catalytic activity">
    <reaction evidence="8">
        <text>Hydrolysis of terminal non-reducing beta-D-fructofuranoside residues in beta-D-fructofuranosides.</text>
        <dbReference type="EC" id="3.2.1.26"/>
    </reaction>
</comment>
<evidence type="ECO:0000313" key="12">
    <source>
        <dbReference type="EMBL" id="EOW84573.1"/>
    </source>
</evidence>
<dbReference type="PANTHER" id="PTHR43101:SF1">
    <property type="entry name" value="BETA-FRUCTOSIDASE"/>
    <property type="match status" value="1"/>
</dbReference>
<evidence type="ECO:0000256" key="6">
    <source>
        <dbReference type="ARBA" id="ARBA00023295"/>
    </source>
</evidence>
<evidence type="ECO:0000256" key="1">
    <source>
        <dbReference type="ARBA" id="ARBA00004914"/>
    </source>
</evidence>
<dbReference type="Proteomes" id="UP000014113">
    <property type="component" value="Unassembled WGS sequence"/>
</dbReference>
<dbReference type="GO" id="GO:0005985">
    <property type="term" value="P:sucrose metabolic process"/>
    <property type="evidence" value="ECO:0007669"/>
    <property type="project" value="UniProtKB-UniPathway"/>
</dbReference>
<dbReference type="CDD" id="cd18623">
    <property type="entry name" value="GH32_ScrB-like"/>
    <property type="match status" value="1"/>
</dbReference>
<dbReference type="EMBL" id="ASWJ01000004">
    <property type="protein sequence ID" value="EOW84573.1"/>
    <property type="molecule type" value="Genomic_DNA"/>
</dbReference>
<dbReference type="SUPFAM" id="SSF75005">
    <property type="entry name" value="Arabinanase/levansucrase/invertase"/>
    <property type="match status" value="1"/>
</dbReference>
<dbReference type="InterPro" id="IPR051214">
    <property type="entry name" value="GH32_Enzymes"/>
</dbReference>
<dbReference type="OrthoDB" id="9759709at2"/>
<comment type="pathway">
    <text evidence="1 9">Glycan biosynthesis; sucrose metabolism.</text>
</comment>
<dbReference type="PROSITE" id="PS00609">
    <property type="entry name" value="GLYCOSYL_HYDROL_F32"/>
    <property type="match status" value="1"/>
</dbReference>
<keyword evidence="5 8" id="KW-0378">Hydrolase</keyword>
<comment type="subcellular location">
    <subcellularLocation>
        <location evidence="9">Cytoplasm</location>
    </subcellularLocation>
</comment>
<dbReference type="InterPro" id="IPR013189">
    <property type="entry name" value="Glyco_hydro_32_C"/>
</dbReference>
<comment type="caution">
    <text evidence="12">The sequence shown here is derived from an EMBL/GenBank/DDBJ whole genome shotgun (WGS) entry which is preliminary data.</text>
</comment>
<dbReference type="AlphaFoldDB" id="S1NFV2"/>
<dbReference type="RefSeq" id="WP_016182635.1">
    <property type="nucleotide sequence ID" value="NZ_JXKI01000020.1"/>
</dbReference>
<evidence type="ECO:0000256" key="5">
    <source>
        <dbReference type="ARBA" id="ARBA00022801"/>
    </source>
</evidence>
<dbReference type="InterPro" id="IPR023296">
    <property type="entry name" value="Glyco_hydro_beta-prop_sf"/>
</dbReference>
<evidence type="ECO:0000256" key="7">
    <source>
        <dbReference type="ARBA" id="ARBA00033367"/>
    </source>
</evidence>
<feature type="domain" description="Glycosyl hydrolase family 32 C-terminal" evidence="11">
    <location>
        <begin position="324"/>
        <end position="453"/>
    </location>
</feature>
<proteinExistence type="inferred from homology"/>